<dbReference type="EMBL" id="JARBHB010000014">
    <property type="protein sequence ID" value="KAJ8869160.1"/>
    <property type="molecule type" value="Genomic_DNA"/>
</dbReference>
<sequence>MPFLAYVGGLGIVICNVLYLTYREYYTDLRSLDREQPLAGSYRRVPRCSVRAGHPTKALFAARGGVSGTHYVWTRGGASRLLWQPRTLHAPRDLLSCPPPPFQPSRRGTHPTELPPPPPTSRLPCQLLHRAGASRCVRAYVGVGVGAVERADWLVRRTRRPNCAMQAHSAYIWEHPNFAERFPHMLDFNTLGAYQQFPSAYWRRVVDKIDFKRVYTELTFAIGPEFIRHTLDDSAPIADLQGNEKSVIIRSVIATTASGNVCQPALRCPVAGKQQVTRKEESRGTQDRFLAEYGIGHKHLSRATRPQSWTRQLHDLLPWVTALLGNDCSNIDHVLTESVVGMCERFLSANGRTRGSQRDTRNPFSQPRAANPIIGTPASKEPTCRFMSTEQCRNAGLGERETPLENPPTNGIVRYDTHTRNSGSEPLRDSNHVRLGGRRIALTTTPPRPPRHFSSAYLYIMLQEDGRVSVTTSDGSRYFLRYTKGISDTLTPRIRTYLVGARKIRVILKVQTKLEDTVGSCDFYHRLTTCVHSSRTVLVHSKASTAERPISSKAVTEVNGVVWLPIANEITNCSQAIVSPSHVQFTQKGRDFTVVSPSHVQFTQKGRDFTVVCPSHVQFTQKGRDFTVVCPSHVQFTQKGRDFTVVSPSHVQFTQKGIANCLQHRGIVHECRDDSDDRPGFTTALRVSPSTARPSYIRPSLAERFTTKLRTSFQDKIDVKHVYTEVDFANGSQFIRHVLDDSEPIADLLGNMQLLHVNTKDTGATMAERLARSPPTKTIWVQTPAGSPDFRMLKSCRTMPLVGGFSRGSPVSPNPFIPAPLHIHFNHLHRLSRPRC</sequence>
<feature type="region of interest" description="Disordered" evidence="1">
    <location>
        <begin position="94"/>
        <end position="119"/>
    </location>
</feature>
<reference evidence="2 3" key="1">
    <citation type="submission" date="2023-02" db="EMBL/GenBank/DDBJ databases">
        <title>LHISI_Scaffold_Assembly.</title>
        <authorList>
            <person name="Stuart O.P."/>
            <person name="Cleave R."/>
            <person name="Magrath M.J.L."/>
            <person name="Mikheyev A.S."/>
        </authorList>
    </citation>
    <scope>NUCLEOTIDE SEQUENCE [LARGE SCALE GENOMIC DNA]</scope>
    <source>
        <strain evidence="2">Daus_M_001</strain>
        <tissue evidence="2">Leg muscle</tissue>
    </source>
</reference>
<organism evidence="2 3">
    <name type="scientific">Dryococelus australis</name>
    <dbReference type="NCBI Taxonomy" id="614101"/>
    <lineage>
        <taxon>Eukaryota</taxon>
        <taxon>Metazoa</taxon>
        <taxon>Ecdysozoa</taxon>
        <taxon>Arthropoda</taxon>
        <taxon>Hexapoda</taxon>
        <taxon>Insecta</taxon>
        <taxon>Pterygota</taxon>
        <taxon>Neoptera</taxon>
        <taxon>Polyneoptera</taxon>
        <taxon>Phasmatodea</taxon>
        <taxon>Verophasmatodea</taxon>
        <taxon>Anareolatae</taxon>
        <taxon>Phasmatidae</taxon>
        <taxon>Eurycanthinae</taxon>
        <taxon>Dryococelus</taxon>
    </lineage>
</organism>
<evidence type="ECO:0000256" key="1">
    <source>
        <dbReference type="SAM" id="MobiDB-lite"/>
    </source>
</evidence>
<proteinExistence type="predicted"/>
<comment type="caution">
    <text evidence="2">The sequence shown here is derived from an EMBL/GenBank/DDBJ whole genome shotgun (WGS) entry which is preliminary data.</text>
</comment>
<evidence type="ECO:0000313" key="2">
    <source>
        <dbReference type="EMBL" id="KAJ8869160.1"/>
    </source>
</evidence>
<gene>
    <name evidence="2" type="ORF">PR048_030728</name>
</gene>
<evidence type="ECO:0000313" key="3">
    <source>
        <dbReference type="Proteomes" id="UP001159363"/>
    </source>
</evidence>
<dbReference type="Proteomes" id="UP001159363">
    <property type="component" value="Chromosome 13"/>
</dbReference>
<feature type="region of interest" description="Disordered" evidence="1">
    <location>
        <begin position="351"/>
        <end position="380"/>
    </location>
</feature>
<accession>A0ABQ9G9R2</accession>
<keyword evidence="3" id="KW-1185">Reference proteome</keyword>
<name>A0ABQ9G9R2_9NEOP</name>
<protein>
    <submittedName>
        <fullName evidence="2">Uncharacterized protein</fullName>
    </submittedName>
</protein>